<dbReference type="InterPro" id="IPR006603">
    <property type="entry name" value="PQ-loop_rpt"/>
</dbReference>
<name>D8QZY6_SELML</name>
<keyword evidence="4" id="KW-0677">Repeat</keyword>
<feature type="transmembrane region" description="Helical" evidence="9">
    <location>
        <begin position="125"/>
        <end position="143"/>
    </location>
</feature>
<accession>D8QZY6</accession>
<keyword evidence="7" id="KW-0458">Lysosome</keyword>
<gene>
    <name evidence="10" type="ORF">SELMODRAFT_405873</name>
</gene>
<keyword evidence="11" id="KW-1185">Reference proteome</keyword>
<dbReference type="Gramene" id="EFJ34881">
    <property type="protein sequence ID" value="EFJ34881"/>
    <property type="gene ID" value="SELMODRAFT_405873"/>
</dbReference>
<evidence type="ECO:0000313" key="10">
    <source>
        <dbReference type="EMBL" id="EFJ34881.1"/>
    </source>
</evidence>
<dbReference type="GO" id="GO:0015184">
    <property type="term" value="F:L-cystine transmembrane transporter activity"/>
    <property type="evidence" value="ECO:0000318"/>
    <property type="project" value="GO_Central"/>
</dbReference>
<evidence type="ECO:0000256" key="6">
    <source>
        <dbReference type="ARBA" id="ARBA00023136"/>
    </source>
</evidence>
<sequence length="280" mass="31623">MASWSSSSLSAIYQILGWFAFAVWSISFYPQALLNYRRKSVVGLNFDFQVLNFTKHSSYLIYNAAVFFSPVVQRQYHDKYGRDELIPVAANDVAFSIHAVLLAGFTIVQIFLYERGGQRVSEAGVLVSLGAWLAGLTGLIVAFPSGRWLWLVQVFNIIQMVMAVIKYIPQAWMNFRRKSTVGWSIATIPLDLSGGIANILQMAVQSIDQRSTMNFSGNVGKLGISLECIAFDILFIFQHYFLYYKADKVDELDAAYYYEVLENDPEQAKTGQVNDQIKKP</sequence>
<dbReference type="EMBL" id="GL377569">
    <property type="protein sequence ID" value="EFJ34881.1"/>
    <property type="molecule type" value="Genomic_DNA"/>
</dbReference>
<feature type="transmembrane region" description="Helical" evidence="9">
    <location>
        <begin position="180"/>
        <end position="204"/>
    </location>
</feature>
<evidence type="ECO:0000256" key="2">
    <source>
        <dbReference type="ARBA" id="ARBA00022448"/>
    </source>
</evidence>
<dbReference type="AlphaFoldDB" id="D8QZY6"/>
<keyword evidence="6 9" id="KW-0472">Membrane</keyword>
<proteinExistence type="predicted"/>
<dbReference type="InterPro" id="IPR005282">
    <property type="entry name" value="LC_transporter"/>
</dbReference>
<feature type="transmembrane region" description="Helical" evidence="9">
    <location>
        <begin position="57"/>
        <end position="73"/>
    </location>
</feature>
<comment type="subcellular location">
    <subcellularLocation>
        <location evidence="1">Lysosome membrane</location>
        <topology evidence="1">Multi-pass membrane protein</topology>
    </subcellularLocation>
</comment>
<dbReference type="Proteomes" id="UP000001514">
    <property type="component" value="Unassembled WGS sequence"/>
</dbReference>
<dbReference type="GO" id="GO:0015811">
    <property type="term" value="P:L-cystine transport"/>
    <property type="evidence" value="ECO:0000318"/>
    <property type="project" value="GO_Central"/>
</dbReference>
<evidence type="ECO:0000313" key="11">
    <source>
        <dbReference type="Proteomes" id="UP000001514"/>
    </source>
</evidence>
<dbReference type="HOGENOM" id="CLU_046327_0_0_1"/>
<evidence type="ECO:0000256" key="5">
    <source>
        <dbReference type="ARBA" id="ARBA00022989"/>
    </source>
</evidence>
<dbReference type="GO" id="GO:0005765">
    <property type="term" value="C:lysosomal membrane"/>
    <property type="evidence" value="ECO:0007669"/>
    <property type="project" value="UniProtKB-SubCell"/>
</dbReference>
<dbReference type="KEGG" id="smo:SELMODRAFT_405873"/>
<dbReference type="GO" id="GO:0005774">
    <property type="term" value="C:vacuolar membrane"/>
    <property type="evidence" value="ECO:0000318"/>
    <property type="project" value="GO_Central"/>
</dbReference>
<evidence type="ECO:0000256" key="7">
    <source>
        <dbReference type="ARBA" id="ARBA00023228"/>
    </source>
</evidence>
<dbReference type="SMART" id="SM00679">
    <property type="entry name" value="CTNS"/>
    <property type="match status" value="2"/>
</dbReference>
<keyword evidence="5 9" id="KW-1133">Transmembrane helix</keyword>
<dbReference type="PANTHER" id="PTHR13131">
    <property type="entry name" value="CYSTINOSIN"/>
    <property type="match status" value="1"/>
</dbReference>
<evidence type="ECO:0000256" key="4">
    <source>
        <dbReference type="ARBA" id="ARBA00022737"/>
    </source>
</evidence>
<feature type="transmembrane region" description="Helical" evidence="9">
    <location>
        <begin position="149"/>
        <end position="168"/>
    </location>
</feature>
<evidence type="ECO:0000256" key="8">
    <source>
        <dbReference type="ARBA" id="ARBA00074957"/>
    </source>
</evidence>
<feature type="transmembrane region" description="Helical" evidence="9">
    <location>
        <begin position="224"/>
        <end position="243"/>
    </location>
</feature>
<dbReference type="NCBIfam" id="TIGR00951">
    <property type="entry name" value="2A43"/>
    <property type="match status" value="1"/>
</dbReference>
<dbReference type="OrthoDB" id="75720at2759"/>
<dbReference type="OMA" id="QIAVYDR"/>
<reference evidence="10 11" key="1">
    <citation type="journal article" date="2011" name="Science">
        <title>The Selaginella genome identifies genetic changes associated with the evolution of vascular plants.</title>
        <authorList>
            <person name="Banks J.A."/>
            <person name="Nishiyama T."/>
            <person name="Hasebe M."/>
            <person name="Bowman J.L."/>
            <person name="Gribskov M."/>
            <person name="dePamphilis C."/>
            <person name="Albert V.A."/>
            <person name="Aono N."/>
            <person name="Aoyama T."/>
            <person name="Ambrose B.A."/>
            <person name="Ashton N.W."/>
            <person name="Axtell M.J."/>
            <person name="Barker E."/>
            <person name="Barker M.S."/>
            <person name="Bennetzen J.L."/>
            <person name="Bonawitz N.D."/>
            <person name="Chapple C."/>
            <person name="Cheng C."/>
            <person name="Correa L.G."/>
            <person name="Dacre M."/>
            <person name="DeBarry J."/>
            <person name="Dreyer I."/>
            <person name="Elias M."/>
            <person name="Engstrom E.M."/>
            <person name="Estelle M."/>
            <person name="Feng L."/>
            <person name="Finet C."/>
            <person name="Floyd S.K."/>
            <person name="Frommer W.B."/>
            <person name="Fujita T."/>
            <person name="Gramzow L."/>
            <person name="Gutensohn M."/>
            <person name="Harholt J."/>
            <person name="Hattori M."/>
            <person name="Heyl A."/>
            <person name="Hirai T."/>
            <person name="Hiwatashi Y."/>
            <person name="Ishikawa M."/>
            <person name="Iwata M."/>
            <person name="Karol K.G."/>
            <person name="Koehler B."/>
            <person name="Kolukisaoglu U."/>
            <person name="Kubo M."/>
            <person name="Kurata T."/>
            <person name="Lalonde S."/>
            <person name="Li K."/>
            <person name="Li Y."/>
            <person name="Litt A."/>
            <person name="Lyons E."/>
            <person name="Manning G."/>
            <person name="Maruyama T."/>
            <person name="Michael T.P."/>
            <person name="Mikami K."/>
            <person name="Miyazaki S."/>
            <person name="Morinaga S."/>
            <person name="Murata T."/>
            <person name="Mueller-Roeber B."/>
            <person name="Nelson D.R."/>
            <person name="Obara M."/>
            <person name="Oguri Y."/>
            <person name="Olmstead R.G."/>
            <person name="Onodera N."/>
            <person name="Petersen B.L."/>
            <person name="Pils B."/>
            <person name="Prigge M."/>
            <person name="Rensing S.A."/>
            <person name="Riano-Pachon D.M."/>
            <person name="Roberts A.W."/>
            <person name="Sato Y."/>
            <person name="Scheller H.V."/>
            <person name="Schulz B."/>
            <person name="Schulz C."/>
            <person name="Shakirov E.V."/>
            <person name="Shibagaki N."/>
            <person name="Shinohara N."/>
            <person name="Shippen D.E."/>
            <person name="Soerensen I."/>
            <person name="Sotooka R."/>
            <person name="Sugimoto N."/>
            <person name="Sugita M."/>
            <person name="Sumikawa N."/>
            <person name="Tanurdzic M."/>
            <person name="Theissen G."/>
            <person name="Ulvskov P."/>
            <person name="Wakazuki S."/>
            <person name="Weng J.K."/>
            <person name="Willats W.W."/>
            <person name="Wipf D."/>
            <person name="Wolf P.G."/>
            <person name="Yang L."/>
            <person name="Zimmer A.D."/>
            <person name="Zhu Q."/>
            <person name="Mitros T."/>
            <person name="Hellsten U."/>
            <person name="Loque D."/>
            <person name="Otillar R."/>
            <person name="Salamov A."/>
            <person name="Schmutz J."/>
            <person name="Shapiro H."/>
            <person name="Lindquist E."/>
            <person name="Lucas S."/>
            <person name="Rokhsar D."/>
            <person name="Grigoriev I.V."/>
        </authorList>
    </citation>
    <scope>NUCLEOTIDE SEQUENCE [LARGE SCALE GENOMIC DNA]</scope>
</reference>
<keyword evidence="2" id="KW-0813">Transport</keyword>
<dbReference type="eggNOG" id="KOG3145">
    <property type="taxonomic scope" value="Eukaryota"/>
</dbReference>
<feature type="transmembrane region" description="Helical" evidence="9">
    <location>
        <begin position="12"/>
        <end position="36"/>
    </location>
</feature>
<evidence type="ECO:0000256" key="9">
    <source>
        <dbReference type="SAM" id="Phobius"/>
    </source>
</evidence>
<dbReference type="InParanoid" id="D8QZY6"/>
<feature type="transmembrane region" description="Helical" evidence="9">
    <location>
        <begin position="93"/>
        <end position="113"/>
    </location>
</feature>
<keyword evidence="3 9" id="KW-0812">Transmembrane</keyword>
<dbReference type="Pfam" id="PF04193">
    <property type="entry name" value="PQ-loop"/>
    <property type="match status" value="2"/>
</dbReference>
<dbReference type="Gene3D" id="1.20.1280.290">
    <property type="match status" value="1"/>
</dbReference>
<dbReference type="FunFam" id="1.20.1280.290:FF:000018">
    <property type="entry name" value="Cystinosin homolog"/>
    <property type="match status" value="1"/>
</dbReference>
<organism evidence="11">
    <name type="scientific">Selaginella moellendorffii</name>
    <name type="common">Spikemoss</name>
    <dbReference type="NCBI Taxonomy" id="88036"/>
    <lineage>
        <taxon>Eukaryota</taxon>
        <taxon>Viridiplantae</taxon>
        <taxon>Streptophyta</taxon>
        <taxon>Embryophyta</taxon>
        <taxon>Tracheophyta</taxon>
        <taxon>Lycopodiopsida</taxon>
        <taxon>Selaginellales</taxon>
        <taxon>Selaginellaceae</taxon>
        <taxon>Selaginella</taxon>
    </lineage>
</organism>
<evidence type="ECO:0000256" key="3">
    <source>
        <dbReference type="ARBA" id="ARBA00022692"/>
    </source>
</evidence>
<dbReference type="FunCoup" id="D8QZY6">
    <property type="interactions" value="3248"/>
</dbReference>
<protein>
    <recommendedName>
        <fullName evidence="8">Cystinosin homolog</fullName>
    </recommendedName>
</protein>
<dbReference type="PANTHER" id="PTHR13131:SF5">
    <property type="entry name" value="CYSTINOSIN"/>
    <property type="match status" value="1"/>
</dbReference>
<evidence type="ECO:0000256" key="1">
    <source>
        <dbReference type="ARBA" id="ARBA00004155"/>
    </source>
</evidence>